<sequence length="98" mass="10742">MNSLKDTDFKVLARKQKSVQIKMRLLALAHFQEGHTPELKSLSSLKSAALERVYLSSPFLLEAIFYSGKAANLDNSNLYLTFANAVRVKNGPSPSGSA</sequence>
<protein>
    <submittedName>
        <fullName evidence="1">Uncharacterized protein</fullName>
    </submittedName>
</protein>
<dbReference type="RefSeq" id="WP_139281717.1">
    <property type="nucleotide sequence ID" value="NZ_FQXZ01000051.1"/>
</dbReference>
<dbReference type="Proteomes" id="UP000184608">
    <property type="component" value="Unassembled WGS sequence"/>
</dbReference>
<evidence type="ECO:0000313" key="1">
    <source>
        <dbReference type="EMBL" id="SHI87054.1"/>
    </source>
</evidence>
<dbReference type="STRING" id="1216006.VA7868_04489"/>
<reference evidence="1 2" key="1">
    <citation type="submission" date="2016-11" db="EMBL/GenBank/DDBJ databases">
        <authorList>
            <person name="Jaros S."/>
            <person name="Januszkiewicz K."/>
            <person name="Wedrychowicz H."/>
        </authorList>
    </citation>
    <scope>NUCLEOTIDE SEQUENCE [LARGE SCALE GENOMIC DNA]</scope>
    <source>
        <strain evidence="1 2">CECT 7868</strain>
    </source>
</reference>
<accession>A0A1M6ENL9</accession>
<evidence type="ECO:0000313" key="2">
    <source>
        <dbReference type="Proteomes" id="UP000184608"/>
    </source>
</evidence>
<name>A0A1M6ENL9_9VIBR</name>
<proteinExistence type="predicted"/>
<dbReference type="AlphaFoldDB" id="A0A1M6ENL9"/>
<gene>
    <name evidence="1" type="ORF">VA7868_04489</name>
</gene>
<keyword evidence="2" id="KW-1185">Reference proteome</keyword>
<dbReference type="EMBL" id="FQXZ01000051">
    <property type="protein sequence ID" value="SHI87054.1"/>
    <property type="molecule type" value="Genomic_DNA"/>
</dbReference>
<organism evidence="1 2">
    <name type="scientific">Vibrio aerogenes CECT 7868</name>
    <dbReference type="NCBI Taxonomy" id="1216006"/>
    <lineage>
        <taxon>Bacteria</taxon>
        <taxon>Pseudomonadati</taxon>
        <taxon>Pseudomonadota</taxon>
        <taxon>Gammaproteobacteria</taxon>
        <taxon>Vibrionales</taxon>
        <taxon>Vibrionaceae</taxon>
        <taxon>Vibrio</taxon>
    </lineage>
</organism>